<evidence type="ECO:0000256" key="1">
    <source>
        <dbReference type="ARBA" id="ARBA00004651"/>
    </source>
</evidence>
<dbReference type="NCBIfam" id="TIGR02138">
    <property type="entry name" value="phosphate_pstC"/>
    <property type="match status" value="1"/>
</dbReference>
<organism evidence="12">
    <name type="scientific">freshwater metagenome</name>
    <dbReference type="NCBI Taxonomy" id="449393"/>
    <lineage>
        <taxon>unclassified sequences</taxon>
        <taxon>metagenomes</taxon>
        <taxon>ecological metagenomes</taxon>
    </lineage>
</organism>
<protein>
    <submittedName>
        <fullName evidence="12">Unannotated protein</fullName>
    </submittedName>
</protein>
<keyword evidence="7 10" id="KW-1133">Transmembrane helix</keyword>
<reference evidence="12" key="1">
    <citation type="submission" date="2020-05" db="EMBL/GenBank/DDBJ databases">
        <authorList>
            <person name="Chiriac C."/>
            <person name="Salcher M."/>
            <person name="Ghai R."/>
            <person name="Kavagutti S V."/>
        </authorList>
    </citation>
    <scope>NUCLEOTIDE SEQUENCE</scope>
</reference>
<feature type="domain" description="ABC transmembrane type-1" evidence="11">
    <location>
        <begin position="99"/>
        <end position="328"/>
    </location>
</feature>
<dbReference type="InterPro" id="IPR011864">
    <property type="entry name" value="Phosphate_PstC"/>
</dbReference>
<proteinExistence type="inferred from homology"/>
<dbReference type="Pfam" id="PF00528">
    <property type="entry name" value="BPD_transp_1"/>
    <property type="match status" value="1"/>
</dbReference>
<dbReference type="InterPro" id="IPR051124">
    <property type="entry name" value="Phosphate_Transport_Permease"/>
</dbReference>
<keyword evidence="4" id="KW-1003">Cell membrane</keyword>
<comment type="subcellular location">
    <subcellularLocation>
        <location evidence="1">Cell membrane</location>
        <topology evidence="1">Multi-pass membrane protein</topology>
    </subcellularLocation>
</comment>
<feature type="transmembrane region" description="Helical" evidence="10">
    <location>
        <begin position="135"/>
        <end position="157"/>
    </location>
</feature>
<dbReference type="InterPro" id="IPR035906">
    <property type="entry name" value="MetI-like_sf"/>
</dbReference>
<dbReference type="AlphaFoldDB" id="A0A6J5ZWX1"/>
<dbReference type="EMBL" id="CAESAL010000131">
    <property type="protein sequence ID" value="CAB4346881.1"/>
    <property type="molecule type" value="Genomic_DNA"/>
</dbReference>
<feature type="transmembrane region" description="Helical" evidence="10">
    <location>
        <begin position="192"/>
        <end position="211"/>
    </location>
</feature>
<keyword evidence="5" id="KW-0592">Phosphate transport</keyword>
<evidence type="ECO:0000313" key="12">
    <source>
        <dbReference type="EMBL" id="CAB4346881.1"/>
    </source>
</evidence>
<dbReference type="InterPro" id="IPR000515">
    <property type="entry name" value="MetI-like"/>
</dbReference>
<dbReference type="CDD" id="cd06261">
    <property type="entry name" value="TM_PBP2"/>
    <property type="match status" value="1"/>
</dbReference>
<feature type="transmembrane region" description="Helical" evidence="10">
    <location>
        <begin position="43"/>
        <end position="64"/>
    </location>
</feature>
<sequence length="343" mass="35923">MTDVPGTLVEDRPVAGDPVGPRERTRRVVTEVPSRADRRFNQVTMGAGISVLVLLTLVGTFLLIQSSDALGETGVWTFLTRTEWRTDVSPARIGVLGLLAGTVLVALVAIAIAIPLSVFSALAITEYSTAKRRKWLIGVVDLLAAVPSLLFGLWGFLYLSNKIVPISLWLTQNLGWIPLFKTSEDASLTGSIFIAGIVVALMVLPIITSVVREVFSQTPPGEKEAALALGGTRWGMIKTVVLPFGKGGIIGGSMLGLGRALGETIAVALLLPQVPQKIGDSIRILQNGGATVSGFIANRAGADAFTTSGLLAAGLVLFIITLGTNMIASVVVSKSRSGAGVDI</sequence>
<evidence type="ECO:0000259" key="11">
    <source>
        <dbReference type="PROSITE" id="PS50928"/>
    </source>
</evidence>
<dbReference type="GO" id="GO:0006817">
    <property type="term" value="P:phosphate ion transport"/>
    <property type="evidence" value="ECO:0007669"/>
    <property type="project" value="UniProtKB-KW"/>
</dbReference>
<evidence type="ECO:0000256" key="10">
    <source>
        <dbReference type="SAM" id="Phobius"/>
    </source>
</evidence>
<dbReference type="Gene3D" id="1.10.3720.10">
    <property type="entry name" value="MetI-like"/>
    <property type="match status" value="1"/>
</dbReference>
<accession>A0A6J5ZWX1</accession>
<evidence type="ECO:0000256" key="5">
    <source>
        <dbReference type="ARBA" id="ARBA00022592"/>
    </source>
</evidence>
<dbReference type="PANTHER" id="PTHR30425:SF1">
    <property type="entry name" value="PHOSPHATE TRANSPORT SYSTEM PERMEASE PROTEIN PSTC"/>
    <property type="match status" value="1"/>
</dbReference>
<feature type="transmembrane region" description="Helical" evidence="10">
    <location>
        <begin position="310"/>
        <end position="332"/>
    </location>
</feature>
<name>A0A6J5ZWX1_9ZZZZ</name>
<feature type="compositionally biased region" description="Basic and acidic residues" evidence="9">
    <location>
        <begin position="9"/>
        <end position="24"/>
    </location>
</feature>
<gene>
    <name evidence="12" type="ORF">UFOPK3331_02024</name>
</gene>
<dbReference type="PROSITE" id="PS50928">
    <property type="entry name" value="ABC_TM1"/>
    <property type="match status" value="1"/>
</dbReference>
<dbReference type="PANTHER" id="PTHR30425">
    <property type="entry name" value="PHOSPHATE TRANSPORT SYSTEM PERMEASE PROTEIN PST"/>
    <property type="match status" value="1"/>
</dbReference>
<keyword evidence="6 10" id="KW-0812">Transmembrane</keyword>
<evidence type="ECO:0000256" key="9">
    <source>
        <dbReference type="SAM" id="MobiDB-lite"/>
    </source>
</evidence>
<dbReference type="GO" id="GO:0005886">
    <property type="term" value="C:plasma membrane"/>
    <property type="evidence" value="ECO:0007669"/>
    <property type="project" value="UniProtKB-SubCell"/>
</dbReference>
<evidence type="ECO:0000256" key="3">
    <source>
        <dbReference type="ARBA" id="ARBA00022448"/>
    </source>
</evidence>
<evidence type="ECO:0000256" key="4">
    <source>
        <dbReference type="ARBA" id="ARBA00022475"/>
    </source>
</evidence>
<evidence type="ECO:0000256" key="8">
    <source>
        <dbReference type="ARBA" id="ARBA00023136"/>
    </source>
</evidence>
<dbReference type="SUPFAM" id="SSF161098">
    <property type="entry name" value="MetI-like"/>
    <property type="match status" value="1"/>
</dbReference>
<evidence type="ECO:0000256" key="7">
    <source>
        <dbReference type="ARBA" id="ARBA00022989"/>
    </source>
</evidence>
<comment type="similarity">
    <text evidence="2">Belongs to the binding-protein-dependent transport system permease family. CysTW subfamily.</text>
</comment>
<keyword evidence="3" id="KW-0813">Transport</keyword>
<keyword evidence="8 10" id="KW-0472">Membrane</keyword>
<feature type="region of interest" description="Disordered" evidence="9">
    <location>
        <begin position="1"/>
        <end position="24"/>
    </location>
</feature>
<feature type="transmembrane region" description="Helical" evidence="10">
    <location>
        <begin position="93"/>
        <end position="123"/>
    </location>
</feature>
<evidence type="ECO:0000256" key="6">
    <source>
        <dbReference type="ARBA" id="ARBA00022692"/>
    </source>
</evidence>
<dbReference type="GO" id="GO:0005315">
    <property type="term" value="F:phosphate transmembrane transporter activity"/>
    <property type="evidence" value="ECO:0007669"/>
    <property type="project" value="InterPro"/>
</dbReference>
<evidence type="ECO:0000256" key="2">
    <source>
        <dbReference type="ARBA" id="ARBA00007069"/>
    </source>
</evidence>